<feature type="compositionally biased region" description="Basic and acidic residues" evidence="1">
    <location>
        <begin position="1"/>
        <end position="19"/>
    </location>
</feature>
<dbReference type="Proteomes" id="UP000236884">
    <property type="component" value="Chromosome"/>
</dbReference>
<evidence type="ECO:0000313" key="3">
    <source>
        <dbReference type="Proteomes" id="UP000236884"/>
    </source>
</evidence>
<name>A0A0S3PWR3_9BRAD</name>
<evidence type="ECO:0000313" key="2">
    <source>
        <dbReference type="EMBL" id="BAT60379.1"/>
    </source>
</evidence>
<dbReference type="EMBL" id="AP014946">
    <property type="protein sequence ID" value="BAT60379.1"/>
    <property type="molecule type" value="Genomic_DNA"/>
</dbReference>
<dbReference type="AlphaFoldDB" id="A0A0S3PWR3"/>
<feature type="region of interest" description="Disordered" evidence="1">
    <location>
        <begin position="1"/>
        <end position="36"/>
    </location>
</feature>
<proteinExistence type="predicted"/>
<accession>A0A0S3PWR3</accession>
<protein>
    <submittedName>
        <fullName evidence="2">Uncharacterized protein</fullName>
    </submittedName>
</protein>
<keyword evidence="3" id="KW-1185">Reference proteome</keyword>
<reference evidence="2 3" key="1">
    <citation type="submission" date="2015-08" db="EMBL/GenBank/DDBJ databases">
        <title>Investigation of the bacterial diversity of lava forest soil.</title>
        <authorList>
            <person name="Lee J.S."/>
        </authorList>
    </citation>
    <scope>NUCLEOTIDE SEQUENCE [LARGE SCALE GENOMIC DNA]</scope>
    <source>
        <strain evidence="2 3">GJW-30</strain>
    </source>
</reference>
<gene>
    <name evidence="2" type="ORF">GJW-30_1_02916</name>
</gene>
<sequence length="36" mass="4111">MTPEQKAKAEAEMVKRRSDAAAQRRKQIEQASPLQQ</sequence>
<dbReference type="KEGG" id="vgo:GJW-30_1_02916"/>
<evidence type="ECO:0000256" key="1">
    <source>
        <dbReference type="SAM" id="MobiDB-lite"/>
    </source>
</evidence>
<organism evidence="2 3">
    <name type="scientific">Variibacter gotjawalensis</name>
    <dbReference type="NCBI Taxonomy" id="1333996"/>
    <lineage>
        <taxon>Bacteria</taxon>
        <taxon>Pseudomonadati</taxon>
        <taxon>Pseudomonadota</taxon>
        <taxon>Alphaproteobacteria</taxon>
        <taxon>Hyphomicrobiales</taxon>
        <taxon>Nitrobacteraceae</taxon>
        <taxon>Variibacter</taxon>
    </lineage>
</organism>